<evidence type="ECO:0000313" key="3">
    <source>
        <dbReference type="Proteomes" id="UP000070544"/>
    </source>
</evidence>
<evidence type="ECO:0000313" key="2">
    <source>
        <dbReference type="EMBL" id="KXS14812.1"/>
    </source>
</evidence>
<feature type="compositionally biased region" description="Polar residues" evidence="1">
    <location>
        <begin position="352"/>
        <end position="375"/>
    </location>
</feature>
<feature type="region of interest" description="Disordered" evidence="1">
    <location>
        <begin position="338"/>
        <end position="383"/>
    </location>
</feature>
<feature type="compositionally biased region" description="Low complexity" evidence="1">
    <location>
        <begin position="147"/>
        <end position="168"/>
    </location>
</feature>
<organism evidence="2 3">
    <name type="scientific">Gonapodya prolifera (strain JEL478)</name>
    <name type="common">Monoblepharis prolifera</name>
    <dbReference type="NCBI Taxonomy" id="1344416"/>
    <lineage>
        <taxon>Eukaryota</taxon>
        <taxon>Fungi</taxon>
        <taxon>Fungi incertae sedis</taxon>
        <taxon>Chytridiomycota</taxon>
        <taxon>Chytridiomycota incertae sedis</taxon>
        <taxon>Monoblepharidomycetes</taxon>
        <taxon>Monoblepharidales</taxon>
        <taxon>Gonapodyaceae</taxon>
        <taxon>Gonapodya</taxon>
    </lineage>
</organism>
<proteinExistence type="predicted"/>
<dbReference type="Proteomes" id="UP000070544">
    <property type="component" value="Unassembled WGS sequence"/>
</dbReference>
<feature type="compositionally biased region" description="Basic and acidic residues" evidence="1">
    <location>
        <begin position="338"/>
        <end position="351"/>
    </location>
</feature>
<gene>
    <name evidence="2" type="ORF">M427DRAFT_70374</name>
</gene>
<reference evidence="2 3" key="1">
    <citation type="journal article" date="2015" name="Genome Biol. Evol.">
        <title>Phylogenomic analyses indicate that early fungi evolved digesting cell walls of algal ancestors of land plants.</title>
        <authorList>
            <person name="Chang Y."/>
            <person name="Wang S."/>
            <person name="Sekimoto S."/>
            <person name="Aerts A.L."/>
            <person name="Choi C."/>
            <person name="Clum A."/>
            <person name="LaButti K.M."/>
            <person name="Lindquist E.A."/>
            <person name="Yee Ngan C."/>
            <person name="Ohm R.A."/>
            <person name="Salamov A.A."/>
            <person name="Grigoriev I.V."/>
            <person name="Spatafora J.W."/>
            <person name="Berbee M.L."/>
        </authorList>
    </citation>
    <scope>NUCLEOTIDE SEQUENCE [LARGE SCALE GENOMIC DNA]</scope>
    <source>
        <strain evidence="2 3">JEL478</strain>
    </source>
</reference>
<name>A0A139ADC1_GONPJ</name>
<keyword evidence="3" id="KW-1185">Reference proteome</keyword>
<sequence>MPSSGRVVRIRVELGNAEVKVVVARLGANFWDVHSLKDFLLSRVKGLETPAVWLESRWIFVVTNDDGDENRVDEDTQFEEDTAMIRVIKRTAVTASPALGPVRKIRKVPEALDNQAPKPPPRYSRPRTPGGSRAEDSPTLRAGTPITSSSAPYSAVSRSTSRQSKQSSPAPGRVLIHAAANPATLHDPSVPDIVVALADEPGSEYHPTTRAKSFDMSARPSFGHQHAHAHPATRSKSFTDRRGIPLHGLGRRADRETEDSDVDSFLEPSHSSIDFRARVSYEDSMPRGEAPNRARSAMGHETTTLGRAGKLFSNFTWKKRKGGAEKVSHTHAEVRDLDSPRHMGTLEKHSPVESTASSTPKKHSTILQSMKNIWTRTPKAQAH</sequence>
<accession>A0A139ADC1</accession>
<feature type="region of interest" description="Disordered" evidence="1">
    <location>
        <begin position="104"/>
        <end position="171"/>
    </location>
</feature>
<evidence type="ECO:0000256" key="1">
    <source>
        <dbReference type="SAM" id="MobiDB-lite"/>
    </source>
</evidence>
<dbReference type="AlphaFoldDB" id="A0A139ADC1"/>
<feature type="region of interest" description="Disordered" evidence="1">
    <location>
        <begin position="220"/>
        <end position="267"/>
    </location>
</feature>
<protein>
    <submittedName>
        <fullName evidence="2">Uncharacterized protein</fullName>
    </submittedName>
</protein>
<dbReference type="EMBL" id="KQ965766">
    <property type="protein sequence ID" value="KXS14812.1"/>
    <property type="molecule type" value="Genomic_DNA"/>
</dbReference>